<evidence type="ECO:0000256" key="12">
    <source>
        <dbReference type="SAM" id="MobiDB-lite"/>
    </source>
</evidence>
<accession>A0ABY8TVL6</accession>
<dbReference type="CDD" id="cd18795">
    <property type="entry name" value="SF2_C_Ski2"/>
    <property type="match status" value="1"/>
</dbReference>
<dbReference type="Pfam" id="PF13414">
    <property type="entry name" value="TPR_11"/>
    <property type="match status" value="1"/>
</dbReference>
<dbReference type="Pfam" id="PF13181">
    <property type="entry name" value="TPR_8"/>
    <property type="match status" value="1"/>
</dbReference>
<feature type="repeat" description="TPR" evidence="11">
    <location>
        <begin position="1327"/>
        <end position="1360"/>
    </location>
</feature>
<proteinExistence type="inferred from homology"/>
<keyword evidence="5" id="KW-0067">ATP-binding</keyword>
<dbReference type="PROSITE" id="PS50005">
    <property type="entry name" value="TPR"/>
    <property type="match status" value="6"/>
</dbReference>
<evidence type="ECO:0000256" key="7">
    <source>
        <dbReference type="ARBA" id="ARBA00023254"/>
    </source>
</evidence>
<feature type="domain" description="Helicase ATP-binding" evidence="13">
    <location>
        <begin position="47"/>
        <end position="256"/>
    </location>
</feature>
<dbReference type="Pfam" id="PF23445">
    <property type="entry name" value="WHD_SNRNP200"/>
    <property type="match status" value="1"/>
</dbReference>
<evidence type="ECO:0000259" key="14">
    <source>
        <dbReference type="PROSITE" id="PS51194"/>
    </source>
</evidence>
<dbReference type="EMBL" id="CP126211">
    <property type="protein sequence ID" value="WIA13166.1"/>
    <property type="molecule type" value="Genomic_DNA"/>
</dbReference>
<keyword evidence="11" id="KW-0802">TPR repeat</keyword>
<dbReference type="SMART" id="SM00973">
    <property type="entry name" value="Sec63"/>
    <property type="match status" value="1"/>
</dbReference>
<dbReference type="InterPro" id="IPR019734">
    <property type="entry name" value="TPR_rpt"/>
</dbReference>
<feature type="repeat" description="TPR" evidence="11">
    <location>
        <begin position="1191"/>
        <end position="1224"/>
    </location>
</feature>
<dbReference type="Gene3D" id="1.25.40.10">
    <property type="entry name" value="Tetratricopeptide repeat domain"/>
    <property type="match status" value="2"/>
</dbReference>
<dbReference type="SUPFAM" id="SSF158702">
    <property type="entry name" value="Sec63 N-terminal domain-like"/>
    <property type="match status" value="1"/>
</dbReference>
<evidence type="ECO:0000256" key="6">
    <source>
        <dbReference type="ARBA" id="ARBA00023235"/>
    </source>
</evidence>
<evidence type="ECO:0000256" key="3">
    <source>
        <dbReference type="ARBA" id="ARBA00022801"/>
    </source>
</evidence>
<evidence type="ECO:0000256" key="9">
    <source>
        <dbReference type="ARBA" id="ARBA00034808"/>
    </source>
</evidence>
<dbReference type="InterPro" id="IPR036388">
    <property type="entry name" value="WH-like_DNA-bd_sf"/>
</dbReference>
<feature type="domain" description="Helicase C-terminal" evidence="14">
    <location>
        <begin position="286"/>
        <end position="504"/>
    </location>
</feature>
<dbReference type="InterPro" id="IPR052247">
    <property type="entry name" value="Meiotic_Crossover_Helicase"/>
</dbReference>
<dbReference type="Gene3D" id="1.10.10.10">
    <property type="entry name" value="Winged helix-like DNA-binding domain superfamily/Winged helix DNA-binding domain"/>
    <property type="match status" value="1"/>
</dbReference>
<dbReference type="SUPFAM" id="SSF52540">
    <property type="entry name" value="P-loop containing nucleoside triphosphate hydrolases"/>
    <property type="match status" value="2"/>
</dbReference>
<dbReference type="InterPro" id="IPR011545">
    <property type="entry name" value="DEAD/DEAH_box_helicase_dom"/>
</dbReference>
<dbReference type="PROSITE" id="PS51194">
    <property type="entry name" value="HELICASE_CTER"/>
    <property type="match status" value="1"/>
</dbReference>
<keyword evidence="6" id="KW-0413">Isomerase</keyword>
<dbReference type="PROSITE" id="PS51192">
    <property type="entry name" value="HELICASE_ATP_BIND_1"/>
    <property type="match status" value="1"/>
</dbReference>
<protein>
    <recommendedName>
        <fullName evidence="9">DNA 3'-5' helicase</fullName>
        <ecNumber evidence="9">5.6.2.4</ecNumber>
    </recommendedName>
</protein>
<dbReference type="Pfam" id="PF00270">
    <property type="entry name" value="DEAD"/>
    <property type="match status" value="1"/>
</dbReference>
<dbReference type="InterPro" id="IPR014001">
    <property type="entry name" value="Helicase_ATP-bd"/>
</dbReference>
<feature type="region of interest" description="Disordered" evidence="12">
    <location>
        <begin position="1068"/>
        <end position="1102"/>
    </location>
</feature>
<evidence type="ECO:0000256" key="2">
    <source>
        <dbReference type="ARBA" id="ARBA00022741"/>
    </source>
</evidence>
<reference evidence="15 16" key="1">
    <citation type="submission" date="2023-05" db="EMBL/GenBank/DDBJ databases">
        <title>A 100% complete, gapless, phased diploid assembly of the Scenedesmus obliquus UTEX 3031 genome.</title>
        <authorList>
            <person name="Biondi T.C."/>
            <person name="Hanschen E.R."/>
            <person name="Kwon T."/>
            <person name="Eng W."/>
            <person name="Kruse C.P.S."/>
            <person name="Koehler S.I."/>
            <person name="Kunde Y."/>
            <person name="Gleasner C.D."/>
            <person name="You Mak K.T."/>
            <person name="Polle J."/>
            <person name="Hovde B.T."/>
            <person name="Starkenburg S.R."/>
        </authorList>
    </citation>
    <scope>NUCLEOTIDE SEQUENCE [LARGE SCALE GENOMIC DNA]</scope>
    <source>
        <strain evidence="15 16">DOE0152z</strain>
    </source>
</reference>
<feature type="repeat" description="TPR" evidence="11">
    <location>
        <begin position="1123"/>
        <end position="1156"/>
    </location>
</feature>
<dbReference type="Pfam" id="PF02889">
    <property type="entry name" value="Sec63"/>
    <property type="match status" value="1"/>
</dbReference>
<dbReference type="InterPro" id="IPR057842">
    <property type="entry name" value="WH_MER3"/>
</dbReference>
<evidence type="ECO:0000256" key="1">
    <source>
        <dbReference type="ARBA" id="ARBA00010140"/>
    </source>
</evidence>
<sequence>MPQQVVQAAPAADQHDDTLKAVRDMPTPFQQLYSYRYFNPVQSECFDVAYKSDINMVVSAPTGAGKTGVMELAILRLLSKHLTPAAAPHPHMQQPQQVLQALKGRNKVVYIGPIKALVQERQADWQQRFGTLGLRCVQLTGDVDDDNLEDELERADIICTTPEKFDQVSRTVFEKGSPGFLVEIALVLVDEVHLLNEAGRGSALEAGCICRLKAIAALPEMAKAPLGSVRFVAVSATIPNVADLARWLQVPPQGLRQYGDELRPCKLTTHVKGYNAAKNDFLFERRLNEYVYGIVRDYSNGRPALVFCNSRKGTMDTAAVLVKGAEADASARGTFPGSAGTGSTFVKSQAQLQRLQAAAARAQAKALAVALAAGVGFHNAAMERTDRELVEGLFKANDLAVLCTTSTLAMGVNLPAHLVVLKGTTRYAGEAEAGPGEAAGHKEYTQTEVLQMVGRAGRPQFDTEGVAVIMTCRDSISRYQKLLAGQPVESCLMSNLAEHMNAEIVLGTIKDVPGAIQWIKSSFLFTRVRSNPQHYGLKVRPGMAEAELEGLLRDELVLKPVGQLMRYGLLATDEDSYSLAATGPGRLMANHFLKLNTMAAIVSLGQRPNMPSLLRVICGAEEFRATSLRRCERKALNDINHSNDTQALRYPVMATNDDGSSTGKVKQRITSAQEKLFILLNDGLADKPAETLDYSLKQEQDRLLMVGQRIAKCMARYYVLQNSFSAAGRSLLLARSLRVRLWDDSNAAVRQLPSVGKLLGARLAAAGLGSLKALAACNDAHQVEVAAQKPYPWGSELLAHLRSITPPPVTMQLQVLQVLPNGALNSASERKTLSSFTPCKLLCGCSSTDQLLLMRSMVLETFESPMQLHFKVDAPADPSQPINLAARLVLDRVVGLDEKSSLQVPVAYTAMRQGAGPAGAVAQVHTAGGSMHDAALPAADASGLAAEADGGYGVGGGELVTPPRQMLRGSSDALHAGSEAEAAGSSLRHGSASSYTAHWSAAQRQRLGASGAWHKGLDAGVAAEMEQAVNFEDAEIHPAAPNLQQFAFAAGNQPPAAPAAFRPSQDSLMFQRSSQASASSRASAQARLTSKPGGSRSSSATNQFEECTSLIDRILTNTSGSSEYALYVKALIQRQRGNIQESLKLFQQATALNPHNVANLKQIGAVHAERGELEQALSTYLEALEHSPENPEILTTLGLTFLRLGDNQRAFDHLGSSMLHDPKNARTILAAGSIIQDHQDMDVALVKYRVAAAASPNCPQLWNNIGMCFFGKQRYIAAIACLKRALYLDPFEWLVAYNLGLLHLSTGQAASAFHYFSTAINLKPEFAHSYMYLGVALTRLEDHDNAAAAYRKAVSLEPAEPLFHLNYAIMLYNQGDAESARQSFMQFRQLAAGMSEDAKAADAEMMDQQHALAQLLGLPQGLDG</sequence>
<keyword evidence="16" id="KW-1185">Reference proteome</keyword>
<organism evidence="15 16">
    <name type="scientific">Tetradesmus obliquus</name>
    <name type="common">Green alga</name>
    <name type="synonym">Acutodesmus obliquus</name>
    <dbReference type="NCBI Taxonomy" id="3088"/>
    <lineage>
        <taxon>Eukaryota</taxon>
        <taxon>Viridiplantae</taxon>
        <taxon>Chlorophyta</taxon>
        <taxon>core chlorophytes</taxon>
        <taxon>Chlorophyceae</taxon>
        <taxon>CS clade</taxon>
        <taxon>Sphaeropleales</taxon>
        <taxon>Scenedesmaceae</taxon>
        <taxon>Tetradesmus</taxon>
    </lineage>
</organism>
<evidence type="ECO:0000256" key="11">
    <source>
        <dbReference type="PROSITE-ProRule" id="PRU00339"/>
    </source>
</evidence>
<feature type="repeat" description="TPR" evidence="11">
    <location>
        <begin position="1157"/>
        <end position="1190"/>
    </location>
</feature>
<feature type="compositionally biased region" description="Low complexity" evidence="12">
    <location>
        <begin position="1071"/>
        <end position="1087"/>
    </location>
</feature>
<dbReference type="Gene3D" id="3.40.50.300">
    <property type="entry name" value="P-loop containing nucleotide triphosphate hydrolases"/>
    <property type="match status" value="2"/>
</dbReference>
<dbReference type="SMART" id="SM00490">
    <property type="entry name" value="HELICc"/>
    <property type="match status" value="1"/>
</dbReference>
<keyword evidence="2" id="KW-0547">Nucleotide-binding</keyword>
<gene>
    <name evidence="15" type="ORF">OEZ85_006758</name>
</gene>
<dbReference type="EC" id="5.6.2.4" evidence="9"/>
<evidence type="ECO:0000313" key="16">
    <source>
        <dbReference type="Proteomes" id="UP001244341"/>
    </source>
</evidence>
<dbReference type="InterPro" id="IPR027417">
    <property type="entry name" value="P-loop_NTPase"/>
</dbReference>
<feature type="region of interest" description="Disordered" evidence="12">
    <location>
        <begin position="955"/>
        <end position="989"/>
    </location>
</feature>
<dbReference type="SUPFAM" id="SSF48452">
    <property type="entry name" value="TPR-like"/>
    <property type="match status" value="1"/>
</dbReference>
<feature type="repeat" description="TPR" evidence="11">
    <location>
        <begin position="1293"/>
        <end position="1326"/>
    </location>
</feature>
<keyword evidence="3" id="KW-0378">Hydrolase</keyword>
<name>A0ABY8TVL6_TETOB</name>
<dbReference type="InterPro" id="IPR001650">
    <property type="entry name" value="Helicase_C-like"/>
</dbReference>
<evidence type="ECO:0000256" key="8">
    <source>
        <dbReference type="ARBA" id="ARBA00034617"/>
    </source>
</evidence>
<keyword evidence="4" id="KW-0347">Helicase</keyword>
<evidence type="ECO:0000256" key="4">
    <source>
        <dbReference type="ARBA" id="ARBA00022806"/>
    </source>
</evidence>
<feature type="repeat" description="TPR" evidence="11">
    <location>
        <begin position="1259"/>
        <end position="1292"/>
    </location>
</feature>
<dbReference type="SMART" id="SM00028">
    <property type="entry name" value="TPR"/>
    <property type="match status" value="6"/>
</dbReference>
<dbReference type="Proteomes" id="UP001244341">
    <property type="component" value="Chromosome 4b"/>
</dbReference>
<keyword evidence="7" id="KW-0469">Meiosis</keyword>
<evidence type="ECO:0000313" key="15">
    <source>
        <dbReference type="EMBL" id="WIA13166.1"/>
    </source>
</evidence>
<evidence type="ECO:0000259" key="13">
    <source>
        <dbReference type="PROSITE" id="PS51192"/>
    </source>
</evidence>
<dbReference type="InterPro" id="IPR004179">
    <property type="entry name" value="Sec63-dom"/>
</dbReference>
<comment type="similarity">
    <text evidence="1">Belongs to the helicase family. SKI2 subfamily.</text>
</comment>
<comment type="catalytic activity">
    <reaction evidence="10">
        <text>ATP + H2O = ADP + phosphate + H(+)</text>
        <dbReference type="Rhea" id="RHEA:13065"/>
        <dbReference type="ChEBI" id="CHEBI:15377"/>
        <dbReference type="ChEBI" id="CHEBI:15378"/>
        <dbReference type="ChEBI" id="CHEBI:30616"/>
        <dbReference type="ChEBI" id="CHEBI:43474"/>
        <dbReference type="ChEBI" id="CHEBI:456216"/>
        <dbReference type="EC" id="5.6.2.4"/>
    </reaction>
</comment>
<comment type="catalytic activity">
    <reaction evidence="8">
        <text>Couples ATP hydrolysis with the unwinding of duplex DNA by translocating in the 3'-5' direction.</text>
        <dbReference type="EC" id="5.6.2.4"/>
    </reaction>
</comment>
<evidence type="ECO:0000256" key="5">
    <source>
        <dbReference type="ARBA" id="ARBA00022840"/>
    </source>
</evidence>
<dbReference type="PANTHER" id="PTHR47835">
    <property type="entry name" value="HFM1, ATP DEPENDENT DNA HELICASE HOMOLOG"/>
    <property type="match status" value="1"/>
</dbReference>
<evidence type="ECO:0000256" key="10">
    <source>
        <dbReference type="ARBA" id="ARBA00048988"/>
    </source>
</evidence>
<dbReference type="InterPro" id="IPR011990">
    <property type="entry name" value="TPR-like_helical_dom_sf"/>
</dbReference>
<dbReference type="SMART" id="SM00487">
    <property type="entry name" value="DEXDc"/>
    <property type="match status" value="1"/>
</dbReference>
<dbReference type="Gene3D" id="1.10.3380.10">
    <property type="entry name" value="Sec63 N-terminal domain-like domain"/>
    <property type="match status" value="1"/>
</dbReference>
<feature type="compositionally biased region" description="Low complexity" evidence="12">
    <location>
        <begin position="976"/>
        <end position="986"/>
    </location>
</feature>
<dbReference type="Pfam" id="PF13432">
    <property type="entry name" value="TPR_16"/>
    <property type="match status" value="1"/>
</dbReference>
<dbReference type="PANTHER" id="PTHR47835:SF3">
    <property type="entry name" value="HELICASE FOR MEIOSIS 1"/>
    <property type="match status" value="1"/>
</dbReference>